<feature type="region of interest" description="Disordered" evidence="5">
    <location>
        <begin position="1"/>
        <end position="41"/>
    </location>
</feature>
<feature type="transmembrane region" description="Helical" evidence="6">
    <location>
        <begin position="132"/>
        <end position="150"/>
    </location>
</feature>
<dbReference type="InterPro" id="IPR053791">
    <property type="entry name" value="MFS_Tri12-like"/>
</dbReference>
<dbReference type="Pfam" id="PF07690">
    <property type="entry name" value="MFS_1"/>
    <property type="match status" value="1"/>
</dbReference>
<feature type="transmembrane region" description="Helical" evidence="6">
    <location>
        <begin position="99"/>
        <end position="120"/>
    </location>
</feature>
<feature type="transmembrane region" description="Helical" evidence="6">
    <location>
        <begin position="263"/>
        <end position="282"/>
    </location>
</feature>
<dbReference type="PANTHER" id="PTHR23501">
    <property type="entry name" value="MAJOR FACILITATOR SUPERFAMILY"/>
    <property type="match status" value="1"/>
</dbReference>
<protein>
    <submittedName>
        <fullName evidence="8">MFS general substrate transporter</fullName>
    </submittedName>
</protein>
<feature type="transmembrane region" description="Helical" evidence="6">
    <location>
        <begin position="332"/>
        <end position="350"/>
    </location>
</feature>
<evidence type="ECO:0000256" key="1">
    <source>
        <dbReference type="ARBA" id="ARBA00004141"/>
    </source>
</evidence>
<dbReference type="SUPFAM" id="SSF103473">
    <property type="entry name" value="MFS general substrate transporter"/>
    <property type="match status" value="1"/>
</dbReference>
<dbReference type="GO" id="GO:0005886">
    <property type="term" value="C:plasma membrane"/>
    <property type="evidence" value="ECO:0007669"/>
    <property type="project" value="TreeGrafter"/>
</dbReference>
<evidence type="ECO:0000256" key="4">
    <source>
        <dbReference type="ARBA" id="ARBA00023136"/>
    </source>
</evidence>
<comment type="caution">
    <text evidence="8">The sequence shown here is derived from an EMBL/GenBank/DDBJ whole genome shotgun (WGS) entry which is preliminary data.</text>
</comment>
<proteinExistence type="predicted"/>
<feature type="transmembrane region" description="Helical" evidence="6">
    <location>
        <begin position="65"/>
        <end position="93"/>
    </location>
</feature>
<feature type="transmembrane region" description="Helical" evidence="6">
    <location>
        <begin position="188"/>
        <end position="209"/>
    </location>
</feature>
<dbReference type="PROSITE" id="PS50850">
    <property type="entry name" value="MFS"/>
    <property type="match status" value="1"/>
</dbReference>
<feature type="transmembrane region" description="Helical" evidence="6">
    <location>
        <begin position="221"/>
        <end position="242"/>
    </location>
</feature>
<feature type="domain" description="Major facilitator superfamily (MFS) profile" evidence="7">
    <location>
        <begin position="67"/>
        <end position="520"/>
    </location>
</feature>
<name>A0AA38R441_9PEZI</name>
<dbReference type="Proteomes" id="UP001174694">
    <property type="component" value="Unassembled WGS sequence"/>
</dbReference>
<keyword evidence="9" id="KW-1185">Reference proteome</keyword>
<dbReference type="Gene3D" id="1.20.1250.20">
    <property type="entry name" value="MFS general substrate transporter like domains"/>
    <property type="match status" value="1"/>
</dbReference>
<evidence type="ECO:0000256" key="3">
    <source>
        <dbReference type="ARBA" id="ARBA00022989"/>
    </source>
</evidence>
<feature type="compositionally biased region" description="Basic and acidic residues" evidence="5">
    <location>
        <begin position="1"/>
        <end position="23"/>
    </location>
</feature>
<evidence type="ECO:0000259" key="7">
    <source>
        <dbReference type="PROSITE" id="PS50850"/>
    </source>
</evidence>
<accession>A0AA38R441</accession>
<evidence type="ECO:0000313" key="9">
    <source>
        <dbReference type="Proteomes" id="UP001174694"/>
    </source>
</evidence>
<keyword evidence="3 6" id="KW-1133">Transmembrane helix</keyword>
<dbReference type="AlphaFoldDB" id="A0AA38R441"/>
<evidence type="ECO:0000256" key="5">
    <source>
        <dbReference type="SAM" id="MobiDB-lite"/>
    </source>
</evidence>
<feature type="transmembrane region" description="Helical" evidence="6">
    <location>
        <begin position="552"/>
        <end position="571"/>
    </location>
</feature>
<evidence type="ECO:0000256" key="6">
    <source>
        <dbReference type="SAM" id="Phobius"/>
    </source>
</evidence>
<feature type="transmembrane region" description="Helical" evidence="6">
    <location>
        <begin position="294"/>
        <end position="311"/>
    </location>
</feature>
<dbReference type="InterPro" id="IPR011701">
    <property type="entry name" value="MFS"/>
</dbReference>
<dbReference type="InterPro" id="IPR020846">
    <property type="entry name" value="MFS_dom"/>
</dbReference>
<dbReference type="EMBL" id="JANBVO010000039">
    <property type="protein sequence ID" value="KAJ9136588.1"/>
    <property type="molecule type" value="Genomic_DNA"/>
</dbReference>
<organism evidence="8 9">
    <name type="scientific">Pleurostoma richardsiae</name>
    <dbReference type="NCBI Taxonomy" id="41990"/>
    <lineage>
        <taxon>Eukaryota</taxon>
        <taxon>Fungi</taxon>
        <taxon>Dikarya</taxon>
        <taxon>Ascomycota</taxon>
        <taxon>Pezizomycotina</taxon>
        <taxon>Sordariomycetes</taxon>
        <taxon>Sordariomycetidae</taxon>
        <taxon>Calosphaeriales</taxon>
        <taxon>Pleurostomataceae</taxon>
        <taxon>Pleurostoma</taxon>
    </lineage>
</organism>
<dbReference type="CDD" id="cd06179">
    <property type="entry name" value="MFS_TRI12_like"/>
    <property type="match status" value="1"/>
</dbReference>
<sequence length="599" mass="63909">MATEENKPSVAHVHEGEAGEEHQPPQNHAHHHAHHHHHHEEMEVIPIEEEAVDHAYHINLSWRSWLVVFITCFAIFAQVFVVVAAGSVIAFIIRDLGDASIAGWIIQGPLLMQSVLSPIVGRLSDVLDRKNLAAVPPLIAFVGAVISAKATSMSMLIGGGILIGTTLSTISIVQAIPSEILPLKYRALANGFAFIGGAVGGLVGSLGAGAVTNVNAGGWRYIFWMQAAFHGVTSLGLFLFYWPPKNIEYPKMSISDYIWACDPIGSVLFISSATLMLLALDWAGGAYGWSDPHVAAPLAVGLALLVAFALYEWKGRGDGLVAHVFFRKNANFAFSVFAFAVEGWIFYSAVNSIVPQIVLHLGFETDSWRISIRQLSYQLVTLFASIPITLYSTRFKDLKSPLLVTFTIFLVVAICYATIKPSWDKAQIGFNVLAALGQAGPLTLLVACVQFTAPHAYLSTATGLAFSARAIGGAFGSAVLDAIINGRINSHYASAVASAAVAAGLPEGSVSALLEAISAGTIGDSSVEGATPAVWAAAVNESQWQYAKAYRLAWSSVIPFVVLAIAAVALLKGVKELMTEKVEATVEHTEKTPEEKTAA</sequence>
<keyword evidence="2 6" id="KW-0812">Transmembrane</keyword>
<reference evidence="8" key="1">
    <citation type="submission" date="2022-07" db="EMBL/GenBank/DDBJ databases">
        <title>Fungi with potential for degradation of polypropylene.</title>
        <authorList>
            <person name="Gostincar C."/>
        </authorList>
    </citation>
    <scope>NUCLEOTIDE SEQUENCE</scope>
    <source>
        <strain evidence="8">EXF-13308</strain>
    </source>
</reference>
<evidence type="ECO:0000313" key="8">
    <source>
        <dbReference type="EMBL" id="KAJ9136588.1"/>
    </source>
</evidence>
<feature type="compositionally biased region" description="Basic residues" evidence="5">
    <location>
        <begin position="28"/>
        <end position="38"/>
    </location>
</feature>
<keyword evidence="4 6" id="KW-0472">Membrane</keyword>
<gene>
    <name evidence="8" type="ORF">NKR23_g9797</name>
</gene>
<dbReference type="InterPro" id="IPR036259">
    <property type="entry name" value="MFS_trans_sf"/>
</dbReference>
<dbReference type="PANTHER" id="PTHR23501:SF195">
    <property type="entry name" value="PEP5"/>
    <property type="match status" value="1"/>
</dbReference>
<dbReference type="GO" id="GO:0022857">
    <property type="term" value="F:transmembrane transporter activity"/>
    <property type="evidence" value="ECO:0007669"/>
    <property type="project" value="InterPro"/>
</dbReference>
<comment type="subcellular location">
    <subcellularLocation>
        <location evidence="1">Membrane</location>
        <topology evidence="1">Multi-pass membrane protein</topology>
    </subcellularLocation>
</comment>
<feature type="transmembrane region" description="Helical" evidence="6">
    <location>
        <begin position="156"/>
        <end position="176"/>
    </location>
</feature>
<evidence type="ECO:0000256" key="2">
    <source>
        <dbReference type="ARBA" id="ARBA00022692"/>
    </source>
</evidence>
<feature type="transmembrane region" description="Helical" evidence="6">
    <location>
        <begin position="402"/>
        <end position="419"/>
    </location>
</feature>